<keyword evidence="2 6" id="KW-0812">Transmembrane</keyword>
<dbReference type="PANTHER" id="PTHR38480:SF1">
    <property type="entry name" value="SLR0254 PROTEIN"/>
    <property type="match status" value="1"/>
</dbReference>
<feature type="transmembrane region" description="Helical" evidence="6">
    <location>
        <begin position="20"/>
        <end position="42"/>
    </location>
</feature>
<keyword evidence="4 6" id="KW-0472">Membrane</keyword>
<dbReference type="RefSeq" id="WP_192779910.1">
    <property type="nucleotide sequence ID" value="NZ_BAAASY010000010.1"/>
</dbReference>
<feature type="domain" description="RDD" evidence="7">
    <location>
        <begin position="21"/>
        <end position="144"/>
    </location>
</feature>
<feature type="region of interest" description="Disordered" evidence="5">
    <location>
        <begin position="238"/>
        <end position="307"/>
    </location>
</feature>
<comment type="subcellular location">
    <subcellularLocation>
        <location evidence="1">Membrane</location>
        <topology evidence="1">Multi-pass membrane protein</topology>
    </subcellularLocation>
</comment>
<comment type="caution">
    <text evidence="8">The sequence shown here is derived from an EMBL/GenBank/DDBJ whole genome shotgun (WGS) entry which is preliminary data.</text>
</comment>
<dbReference type="InterPro" id="IPR010432">
    <property type="entry name" value="RDD"/>
</dbReference>
<proteinExistence type="predicted"/>
<dbReference type="Proteomes" id="UP000661607">
    <property type="component" value="Unassembled WGS sequence"/>
</dbReference>
<feature type="transmembrane region" description="Helical" evidence="6">
    <location>
        <begin position="106"/>
        <end position="128"/>
    </location>
</feature>
<feature type="compositionally biased region" description="Pro residues" evidence="5">
    <location>
        <begin position="279"/>
        <end position="294"/>
    </location>
</feature>
<evidence type="ECO:0000256" key="1">
    <source>
        <dbReference type="ARBA" id="ARBA00004141"/>
    </source>
</evidence>
<keyword evidence="9" id="KW-1185">Reference proteome</keyword>
<gene>
    <name evidence="8" type="ORF">H4W81_008532</name>
</gene>
<organism evidence="8 9">
    <name type="scientific">Nonomuraea africana</name>
    <dbReference type="NCBI Taxonomy" id="46171"/>
    <lineage>
        <taxon>Bacteria</taxon>
        <taxon>Bacillati</taxon>
        <taxon>Actinomycetota</taxon>
        <taxon>Actinomycetes</taxon>
        <taxon>Streptosporangiales</taxon>
        <taxon>Streptosporangiaceae</taxon>
        <taxon>Nonomuraea</taxon>
    </lineage>
</organism>
<evidence type="ECO:0000313" key="8">
    <source>
        <dbReference type="EMBL" id="MBE1565753.1"/>
    </source>
</evidence>
<feature type="compositionally biased region" description="Low complexity" evidence="5">
    <location>
        <begin position="268"/>
        <end position="278"/>
    </location>
</feature>
<keyword evidence="3 6" id="KW-1133">Transmembrane helix</keyword>
<evidence type="ECO:0000313" key="9">
    <source>
        <dbReference type="Proteomes" id="UP000661607"/>
    </source>
</evidence>
<sequence>MSEVVTGDAVVVEVRVAQPPIRAVALMIDMLVQVVLMVGVFLAVGYSSVISDPALAAAVSILISVLVIAGYPVIFETATRGRSLGKLALGLRVVSDDGGPERFRQALFRGLAGVLEFWTFFGAPALIASLISQRGKRLGDVFAGTIVISERGPSGMSQPVMMPPALEGWARTLELSQLPAEVAGAARQYLMRWHDLSPAVQHEMGVRIATQVAAYVTPPPPPGVPAHAYLSAVLAERRRRDQARYPQAGPGHGVRPQAGPHPPPAPYGRPYAQPHAPQAAPPQPSPQQPAPPASAPRTTPGGFAPPQ</sequence>
<dbReference type="Pfam" id="PF06271">
    <property type="entry name" value="RDD"/>
    <property type="match status" value="1"/>
</dbReference>
<reference evidence="8 9" key="1">
    <citation type="submission" date="2020-10" db="EMBL/GenBank/DDBJ databases">
        <title>Sequencing the genomes of 1000 actinobacteria strains.</title>
        <authorList>
            <person name="Klenk H.-P."/>
        </authorList>
    </citation>
    <scope>NUCLEOTIDE SEQUENCE [LARGE SCALE GENOMIC DNA]</scope>
    <source>
        <strain evidence="8 9">DSM 43748</strain>
    </source>
</reference>
<feature type="transmembrane region" description="Helical" evidence="6">
    <location>
        <begin position="54"/>
        <end position="74"/>
    </location>
</feature>
<evidence type="ECO:0000256" key="2">
    <source>
        <dbReference type="ARBA" id="ARBA00022692"/>
    </source>
</evidence>
<evidence type="ECO:0000256" key="3">
    <source>
        <dbReference type="ARBA" id="ARBA00022989"/>
    </source>
</evidence>
<evidence type="ECO:0000259" key="7">
    <source>
        <dbReference type="Pfam" id="PF06271"/>
    </source>
</evidence>
<evidence type="ECO:0000256" key="6">
    <source>
        <dbReference type="SAM" id="Phobius"/>
    </source>
</evidence>
<accession>A0ABR9KVT7</accession>
<evidence type="ECO:0000256" key="5">
    <source>
        <dbReference type="SAM" id="MobiDB-lite"/>
    </source>
</evidence>
<evidence type="ECO:0000256" key="4">
    <source>
        <dbReference type="ARBA" id="ARBA00023136"/>
    </source>
</evidence>
<protein>
    <submittedName>
        <fullName evidence="8">RDD family membrane protein YckC</fullName>
    </submittedName>
</protein>
<dbReference type="EMBL" id="JADBEF010000001">
    <property type="protein sequence ID" value="MBE1565753.1"/>
    <property type="molecule type" value="Genomic_DNA"/>
</dbReference>
<name>A0ABR9KVT7_9ACTN</name>
<dbReference type="PANTHER" id="PTHR38480">
    <property type="entry name" value="SLR0254 PROTEIN"/>
    <property type="match status" value="1"/>
</dbReference>